<dbReference type="EMBL" id="MU006301">
    <property type="protein sequence ID" value="KAF2851705.1"/>
    <property type="molecule type" value="Genomic_DNA"/>
</dbReference>
<organism evidence="4 5">
    <name type="scientific">Plenodomus tracheiphilus IPT5</name>
    <dbReference type="NCBI Taxonomy" id="1408161"/>
    <lineage>
        <taxon>Eukaryota</taxon>
        <taxon>Fungi</taxon>
        <taxon>Dikarya</taxon>
        <taxon>Ascomycota</taxon>
        <taxon>Pezizomycotina</taxon>
        <taxon>Dothideomycetes</taxon>
        <taxon>Pleosporomycetidae</taxon>
        <taxon>Pleosporales</taxon>
        <taxon>Pleosporineae</taxon>
        <taxon>Leptosphaeriaceae</taxon>
        <taxon>Plenodomus</taxon>
    </lineage>
</organism>
<name>A0A6A7BBA9_9PLEO</name>
<gene>
    <name evidence="4" type="ORF">T440DRAFT_507125</name>
</gene>
<evidence type="ECO:0000256" key="1">
    <source>
        <dbReference type="ARBA" id="ARBA00023242"/>
    </source>
</evidence>
<dbReference type="AlphaFoldDB" id="A0A6A7BBA9"/>
<feature type="compositionally biased region" description="Acidic residues" evidence="2">
    <location>
        <begin position="751"/>
        <end position="763"/>
    </location>
</feature>
<proteinExistence type="predicted"/>
<protein>
    <recommendedName>
        <fullName evidence="3">Zn(2)-C6 fungal-type domain-containing protein</fullName>
    </recommendedName>
</protein>
<dbReference type="OrthoDB" id="4150467at2759"/>
<dbReference type="SMART" id="SM00066">
    <property type="entry name" value="GAL4"/>
    <property type="match status" value="1"/>
</dbReference>
<feature type="domain" description="Zn(2)-C6 fungal-type" evidence="3">
    <location>
        <begin position="857"/>
        <end position="889"/>
    </location>
</feature>
<evidence type="ECO:0000259" key="3">
    <source>
        <dbReference type="PROSITE" id="PS50048"/>
    </source>
</evidence>
<keyword evidence="5" id="KW-1185">Reference proteome</keyword>
<dbReference type="PROSITE" id="PS50048">
    <property type="entry name" value="ZN2_CY6_FUNGAL_2"/>
    <property type="match status" value="1"/>
</dbReference>
<dbReference type="GO" id="GO:0008270">
    <property type="term" value="F:zinc ion binding"/>
    <property type="evidence" value="ECO:0007669"/>
    <property type="project" value="InterPro"/>
</dbReference>
<sequence>MLLSASIAITTSGDGSTVVVQGLESGRDRSAARQPAEDWRGIFSSQPMDRRIAPGAQTTAGHALCYGTFAPRLFDGNLPSALVGSKQKRPRSRVLLIASHLWPPALSPRPDSRELHRHLRWTVDIRRDTAPNPLYGHRLAHTSATVSALLDCLRKPWKWARVTMWVIPLQMIYEPMRTAHTTIAYFADGVNLLGALRRSYPWQRDPRADSWHYQAARPPPPSGGIRTQATGHHSHLSTTADLTFALPPPPAFRTNPCDTGGIGAPSRYPEHPKTVSDLLAQPRVAGAQHYPETVEQLIAGRQHHDRRPTVDYDILPQREDSSMLDVYPSTETGSAHDSLSPTKQVQPKHISFELLLPQSPAHKARLPMRVNIYPHDTTDSIITTVKNFYGLYERRGVIFEDRHGNLLIARFENFEHGMVVYVRVSPEDPDADDYSPDPRQPTVSPRRPRPHLDDAFQMLPPMSHPQLGHRAGSRADRPSHSPQPGRGRRSASANKRMRSSAKSRGNSSHGSFADAHGDGYSDSDGEHSVSSSRRSRKEPLASADISVDNIVEGGRRKRAKFDSSELPLFVPPQVPMTASMSSVSPQRRVSGNTAGSPYSVNQQTFSYSHPLPSPQSYGHGDAAYMQGLVTPYSASSGPAQGYRSRTRGSAQHAHYRHSGSGILPTPDTTLASISVISDEDVARQLMRLGDASNFSTHGRTSTSTLDDALSGKADAASSSDDSSDGSGDEHELPPLPYTMSRMNNLPHAYEDAESSGEDYEDDRDGSFKGVSDEMASGEHSHERLQHGVSKARSVSSKSGKPNKPRAHSKSKSKANGTSKPPMSPTSLPSQSRKASSASLNFQHQPGVDEEDLSSKPRCQRCRKSKKGCDRQRPCQRCKDAGIPADGCVSEDEGNGRKGRYGRHMGVSVKKNSVSSSTASMAPPPVHDYGMPIDGMHSALMSSSLDKSKKRRR</sequence>
<dbReference type="Proteomes" id="UP000799423">
    <property type="component" value="Unassembled WGS sequence"/>
</dbReference>
<reference evidence="4" key="1">
    <citation type="submission" date="2020-01" db="EMBL/GenBank/DDBJ databases">
        <authorList>
            <consortium name="DOE Joint Genome Institute"/>
            <person name="Haridas S."/>
            <person name="Albert R."/>
            <person name="Binder M."/>
            <person name="Bloem J."/>
            <person name="Labutti K."/>
            <person name="Salamov A."/>
            <person name="Andreopoulos B."/>
            <person name="Baker S.E."/>
            <person name="Barry K."/>
            <person name="Bills G."/>
            <person name="Bluhm B.H."/>
            <person name="Cannon C."/>
            <person name="Castanera R."/>
            <person name="Culley D.E."/>
            <person name="Daum C."/>
            <person name="Ezra D."/>
            <person name="Gonzalez J.B."/>
            <person name="Henrissat B."/>
            <person name="Kuo A."/>
            <person name="Liang C."/>
            <person name="Lipzen A."/>
            <person name="Lutzoni F."/>
            <person name="Magnuson J."/>
            <person name="Mondo S."/>
            <person name="Nolan M."/>
            <person name="Ohm R."/>
            <person name="Pangilinan J."/>
            <person name="Park H.-J."/>
            <person name="Ramirez L."/>
            <person name="Alfaro M."/>
            <person name="Sun H."/>
            <person name="Tritt A."/>
            <person name="Yoshinaga Y."/>
            <person name="Zwiers L.-H."/>
            <person name="Turgeon B.G."/>
            <person name="Goodwin S.B."/>
            <person name="Spatafora J.W."/>
            <person name="Crous P.W."/>
            <person name="Grigoriev I.V."/>
        </authorList>
    </citation>
    <scope>NUCLEOTIDE SEQUENCE</scope>
    <source>
        <strain evidence="4">IPT5</strain>
    </source>
</reference>
<feature type="compositionally biased region" description="Polar residues" evidence="2">
    <location>
        <begin position="692"/>
        <end position="705"/>
    </location>
</feature>
<feature type="compositionally biased region" description="Polar residues" evidence="2">
    <location>
        <begin position="225"/>
        <end position="236"/>
    </location>
</feature>
<feature type="compositionally biased region" description="Basic residues" evidence="2">
    <location>
        <begin position="800"/>
        <end position="812"/>
    </location>
</feature>
<dbReference type="GO" id="GO:0000981">
    <property type="term" value="F:DNA-binding transcription factor activity, RNA polymerase II-specific"/>
    <property type="evidence" value="ECO:0007669"/>
    <property type="project" value="InterPro"/>
</dbReference>
<feature type="region of interest" description="Disordered" evidence="2">
    <location>
        <begin position="217"/>
        <end position="236"/>
    </location>
</feature>
<keyword evidence="1" id="KW-0539">Nucleus</keyword>
<dbReference type="CDD" id="cd00067">
    <property type="entry name" value="GAL4"/>
    <property type="match status" value="1"/>
</dbReference>
<evidence type="ECO:0000256" key="2">
    <source>
        <dbReference type="SAM" id="MobiDB-lite"/>
    </source>
</evidence>
<accession>A0A6A7BBA9</accession>
<feature type="compositionally biased region" description="Polar residues" evidence="2">
    <location>
        <begin position="813"/>
        <end position="843"/>
    </location>
</feature>
<feature type="region of interest" description="Disordered" evidence="2">
    <location>
        <begin position="428"/>
        <end position="541"/>
    </location>
</feature>
<evidence type="ECO:0000313" key="4">
    <source>
        <dbReference type="EMBL" id="KAF2851705.1"/>
    </source>
</evidence>
<feature type="region of interest" description="Disordered" evidence="2">
    <location>
        <begin position="635"/>
        <end position="666"/>
    </location>
</feature>
<feature type="compositionally biased region" description="Low complexity" evidence="2">
    <location>
        <begin position="906"/>
        <end position="916"/>
    </location>
</feature>
<feature type="compositionally biased region" description="Basic and acidic residues" evidence="2">
    <location>
        <begin position="515"/>
        <end position="527"/>
    </location>
</feature>
<feature type="compositionally biased region" description="Basic and acidic residues" evidence="2">
    <location>
        <begin position="776"/>
        <end position="785"/>
    </location>
</feature>
<feature type="compositionally biased region" description="Low complexity" evidence="2">
    <location>
        <begin position="706"/>
        <end position="720"/>
    </location>
</feature>
<evidence type="ECO:0000313" key="5">
    <source>
        <dbReference type="Proteomes" id="UP000799423"/>
    </source>
</evidence>
<dbReference type="InterPro" id="IPR001138">
    <property type="entry name" value="Zn2Cys6_DnaBD"/>
</dbReference>
<feature type="region of interest" description="Disordered" evidence="2">
    <location>
        <begin position="692"/>
        <end position="952"/>
    </location>
</feature>
<feature type="compositionally biased region" description="Basic and acidic residues" evidence="2">
    <location>
        <begin position="866"/>
        <end position="879"/>
    </location>
</feature>